<organism evidence="3 4">
    <name type="scientific">Ligaoa zhengdingensis</name>
    <dbReference type="NCBI Taxonomy" id="2763658"/>
    <lineage>
        <taxon>Bacteria</taxon>
        <taxon>Bacillati</taxon>
        <taxon>Bacillota</taxon>
        <taxon>Clostridia</taxon>
        <taxon>Eubacteriales</taxon>
        <taxon>Oscillospiraceae</taxon>
        <taxon>Ligaoa</taxon>
    </lineage>
</organism>
<evidence type="ECO:0000256" key="2">
    <source>
        <dbReference type="PIRSR" id="PIRSR033579-3"/>
    </source>
</evidence>
<evidence type="ECO:0000313" key="3">
    <source>
        <dbReference type="EMBL" id="MBC8545645.1"/>
    </source>
</evidence>
<name>A0A926I3S0_9FIRM</name>
<dbReference type="EMBL" id="JACRST010000001">
    <property type="protein sequence ID" value="MBC8545645.1"/>
    <property type="molecule type" value="Genomic_DNA"/>
</dbReference>
<dbReference type="InterPro" id="IPR010388">
    <property type="entry name" value="Anaerobic_Co-chelatase"/>
</dbReference>
<dbReference type="PANTHER" id="PTHR33542:SF3">
    <property type="entry name" value="SIROHYDROCHLORIN FERROCHELATASE, CHLOROPLASTIC"/>
    <property type="match status" value="1"/>
</dbReference>
<protein>
    <submittedName>
        <fullName evidence="3">Sirohydrochlorin cobaltochelatase</fullName>
    </submittedName>
</protein>
<dbReference type="GO" id="GO:0016852">
    <property type="term" value="F:sirohydrochlorin cobaltochelatase activity"/>
    <property type="evidence" value="ECO:0007669"/>
    <property type="project" value="InterPro"/>
</dbReference>
<feature type="binding site" evidence="2">
    <location>
        <position position="145"/>
    </location>
    <ligand>
        <name>Co(2+)</name>
        <dbReference type="ChEBI" id="CHEBI:48828"/>
    </ligand>
</feature>
<reference evidence="3" key="1">
    <citation type="submission" date="2020-08" db="EMBL/GenBank/DDBJ databases">
        <title>Genome public.</title>
        <authorList>
            <person name="Liu C."/>
            <person name="Sun Q."/>
        </authorList>
    </citation>
    <scope>NUCLEOTIDE SEQUENCE</scope>
    <source>
        <strain evidence="3">NSJ-31</strain>
    </source>
</reference>
<feature type="binding site" evidence="2">
    <location>
        <position position="176"/>
    </location>
    <ligand>
        <name>Co(2+)</name>
        <dbReference type="ChEBI" id="CHEBI:48828"/>
    </ligand>
</feature>
<dbReference type="AlphaFoldDB" id="A0A926I3S0"/>
<proteinExistence type="predicted"/>
<feature type="active site" description="Proton acceptor" evidence="1">
    <location>
        <position position="145"/>
    </location>
</feature>
<dbReference type="InterPro" id="IPR050963">
    <property type="entry name" value="Sirohydro_Cobaltochel/CbiX"/>
</dbReference>
<dbReference type="GO" id="GO:0046872">
    <property type="term" value="F:metal ion binding"/>
    <property type="evidence" value="ECO:0007669"/>
    <property type="project" value="UniProtKB-KW"/>
</dbReference>
<dbReference type="CDD" id="cd03412">
    <property type="entry name" value="CbiK_N"/>
    <property type="match status" value="1"/>
</dbReference>
<dbReference type="PIRSF" id="PIRSF033579">
    <property type="entry name" value="Anaer_Co_chel"/>
    <property type="match status" value="1"/>
</dbReference>
<keyword evidence="2" id="KW-0170">Cobalt</keyword>
<dbReference type="Gene3D" id="3.40.50.1400">
    <property type="match status" value="2"/>
</dbReference>
<dbReference type="Pfam" id="PF06180">
    <property type="entry name" value="CbiK"/>
    <property type="match status" value="1"/>
</dbReference>
<dbReference type="PANTHER" id="PTHR33542">
    <property type="entry name" value="SIROHYDROCHLORIN FERROCHELATASE, CHLOROPLASTIC"/>
    <property type="match status" value="1"/>
</dbReference>
<evidence type="ECO:0000256" key="1">
    <source>
        <dbReference type="PIRSR" id="PIRSR033579-1"/>
    </source>
</evidence>
<dbReference type="SUPFAM" id="SSF53800">
    <property type="entry name" value="Chelatase"/>
    <property type="match status" value="1"/>
</dbReference>
<evidence type="ECO:0000313" key="4">
    <source>
        <dbReference type="Proteomes" id="UP000653127"/>
    </source>
</evidence>
<dbReference type="GO" id="GO:0019251">
    <property type="term" value="P:anaerobic cobalamin biosynthetic process"/>
    <property type="evidence" value="ECO:0007669"/>
    <property type="project" value="InterPro"/>
</dbReference>
<dbReference type="Proteomes" id="UP000653127">
    <property type="component" value="Unassembled WGS sequence"/>
</dbReference>
<gene>
    <name evidence="3" type="ORF">H8711_01665</name>
</gene>
<dbReference type="CDD" id="cd03413">
    <property type="entry name" value="CbiK_C"/>
    <property type="match status" value="1"/>
</dbReference>
<keyword evidence="2" id="KW-0479">Metal-binding</keyword>
<keyword evidence="4" id="KW-1185">Reference proteome</keyword>
<comment type="caution">
    <text evidence="3">The sequence shown here is derived from an EMBL/GenBank/DDBJ whole genome shotgun (WGS) entry which is preliminary data.</text>
</comment>
<sequence length="261" mass="29320">MNQKALVVVSFGTTYPDALCAIEHVEERLRREFPDRDFYRAFTSGMVIRKLQRVQGVSVDTPEQLLEKLAQRGYTELLCQPTHVLNGLEYDKMCAQLSAFAGRFSSIRLGRPLLSAQEDYEICCHTVMESFPALGEDEALVMMGHGTDHFANAAYSQLENTFRALGYERVYVGTVEGFPSLDYVMQRLEKRGIRRVMLAPFLIVAGDHAKNDLAGDEEDSWKSVLERAGYSTRVELRGLGSLDGIAERFAEHLHCAEPFAG</sequence>
<feature type="binding site" evidence="2">
    <location>
        <position position="208"/>
    </location>
    <ligand>
        <name>Co(2+)</name>
        <dbReference type="ChEBI" id="CHEBI:48828"/>
    </ligand>
</feature>
<accession>A0A926I3S0</accession>